<dbReference type="SUPFAM" id="SSF51338">
    <property type="entry name" value="Composite domain of metallo-dependent hydrolases"/>
    <property type="match status" value="1"/>
</dbReference>
<dbReference type="EMBL" id="MCOK01000001">
    <property type="protein sequence ID" value="OOC52775.1"/>
    <property type="molecule type" value="Genomic_DNA"/>
</dbReference>
<comment type="caution">
    <text evidence="2">The sequence shown here is derived from an EMBL/GenBank/DDBJ whole genome shotgun (WGS) entry which is preliminary data.</text>
</comment>
<dbReference type="InterPro" id="IPR032466">
    <property type="entry name" value="Metal_Hydrolase"/>
</dbReference>
<dbReference type="SUPFAM" id="SSF51556">
    <property type="entry name" value="Metallo-dependent hydrolases"/>
    <property type="match status" value="1"/>
</dbReference>
<dbReference type="CDD" id="cd01299">
    <property type="entry name" value="Met_dep_hydrolase_A"/>
    <property type="match status" value="1"/>
</dbReference>
<dbReference type="InterPro" id="IPR011059">
    <property type="entry name" value="Metal-dep_hydrolase_composite"/>
</dbReference>
<organism evidence="2 3">
    <name type="scientific">Nocardiopsis sinuspersici</name>
    <dbReference type="NCBI Taxonomy" id="501010"/>
    <lineage>
        <taxon>Bacteria</taxon>
        <taxon>Bacillati</taxon>
        <taxon>Actinomycetota</taxon>
        <taxon>Actinomycetes</taxon>
        <taxon>Streptosporangiales</taxon>
        <taxon>Nocardiopsidaceae</taxon>
        <taxon>Nocardiopsis</taxon>
    </lineage>
</organism>
<accession>A0A1V3BWB0</accession>
<dbReference type="InterPro" id="IPR051781">
    <property type="entry name" value="Metallo-dep_Hydrolase"/>
</dbReference>
<dbReference type="OrthoDB" id="3514520at2"/>
<dbReference type="PANTHER" id="PTHR43135:SF3">
    <property type="entry name" value="ALPHA-D-RIBOSE 1-METHYLPHOSPHONATE 5-TRIPHOSPHATE DIPHOSPHATASE"/>
    <property type="match status" value="1"/>
</dbReference>
<evidence type="ECO:0000313" key="3">
    <source>
        <dbReference type="Proteomes" id="UP000189004"/>
    </source>
</evidence>
<dbReference type="GO" id="GO:0016810">
    <property type="term" value="F:hydrolase activity, acting on carbon-nitrogen (but not peptide) bonds"/>
    <property type="evidence" value="ECO:0007669"/>
    <property type="project" value="InterPro"/>
</dbReference>
<proteinExistence type="predicted"/>
<dbReference type="RefSeq" id="WP_077689120.1">
    <property type="nucleotide sequence ID" value="NZ_MCOK01000001.1"/>
</dbReference>
<feature type="domain" description="Amidohydrolase-related" evidence="1">
    <location>
        <begin position="61"/>
        <end position="410"/>
    </location>
</feature>
<reference evidence="3" key="1">
    <citation type="submission" date="2016-08" db="EMBL/GenBank/DDBJ databases">
        <authorList>
            <person name="Tokovenko B."/>
            <person name="Kalinowski J."/>
        </authorList>
    </citation>
    <scope>NUCLEOTIDE SEQUENCE [LARGE SCALE GENOMIC DNA]</scope>
    <source>
        <strain evidence="3">UTMC102</strain>
    </source>
</reference>
<dbReference type="AlphaFoldDB" id="A0A1V3BWB0"/>
<dbReference type="InterPro" id="IPR006680">
    <property type="entry name" value="Amidohydro-rel"/>
</dbReference>
<evidence type="ECO:0000313" key="2">
    <source>
        <dbReference type="EMBL" id="OOC52775.1"/>
    </source>
</evidence>
<dbReference type="PANTHER" id="PTHR43135">
    <property type="entry name" value="ALPHA-D-RIBOSE 1-METHYLPHOSPHONATE 5-TRIPHOSPHATE DIPHOSPHATASE"/>
    <property type="match status" value="1"/>
</dbReference>
<dbReference type="Gene3D" id="3.20.20.140">
    <property type="entry name" value="Metal-dependent hydrolases"/>
    <property type="match status" value="1"/>
</dbReference>
<name>A0A1V3BWB0_9ACTN</name>
<protein>
    <submittedName>
        <fullName evidence="2">Peptidase M38</fullName>
    </submittedName>
</protein>
<gene>
    <name evidence="2" type="ORF">NOSIN_02125</name>
</gene>
<keyword evidence="3" id="KW-1185">Reference proteome</keyword>
<dbReference type="InterPro" id="IPR057744">
    <property type="entry name" value="OTAase-like"/>
</dbReference>
<dbReference type="Pfam" id="PF01979">
    <property type="entry name" value="Amidohydro_1"/>
    <property type="match status" value="1"/>
</dbReference>
<dbReference type="Gene3D" id="2.30.40.10">
    <property type="entry name" value="Urease, subunit C, domain 1"/>
    <property type="match status" value="1"/>
</dbReference>
<evidence type="ECO:0000259" key="1">
    <source>
        <dbReference type="Pfam" id="PF01979"/>
    </source>
</evidence>
<dbReference type="STRING" id="501010.NOSIN_02125"/>
<sequence>MTRQSHPSVLFTGAGLLDPEAGTRTPDSWLLVEDGLIAGSGRGPAPGTGGGVEVVDLAGATLMPGLIDAHVHPTAFSADLGAAMDHSPSYVASYAARSLNSMLRRGFTTVRDVAGGDWGLARAVDEGLVDGPRLMFGGKALSQTGGHGDFRAPGRQGNDTHACCPGAGIVCDGPVEFRRAAREQLRTGAHHLKIMLSGGVASPTDRIDSTQSSEDEIRAVVEEAEAANRYVTGHAYTARAVNRGLRLGVRCIEHGNLIDESSVELFLEHDAYLVPTLVTYQELSRQGARNGLPLAGQDKVDAVLSSGLDALRLAHDAGVNLVFGSDLLGGMQDHQSEEFAIRGRVQPAADVLRAATVNAARLLGLEGTVGTLRDGARADLVVVDGDPLADIAVLASPETSVRTVLRDGRVRHERDEAR</sequence>
<dbReference type="Proteomes" id="UP000189004">
    <property type="component" value="Unassembled WGS sequence"/>
</dbReference>